<feature type="domain" description="TQO small subunit DoxD" evidence="2">
    <location>
        <begin position="27"/>
        <end position="173"/>
    </location>
</feature>
<dbReference type="OrthoDB" id="199518at2157"/>
<comment type="caution">
    <text evidence="3">The sequence shown here is derived from an EMBL/GenBank/DDBJ whole genome shotgun (WGS) entry which is preliminary data.</text>
</comment>
<dbReference type="GO" id="GO:0005886">
    <property type="term" value="C:plasma membrane"/>
    <property type="evidence" value="ECO:0007669"/>
    <property type="project" value="TreeGrafter"/>
</dbReference>
<dbReference type="RefSeq" id="WP_008528382.1">
    <property type="nucleotide sequence ID" value="NC_021921.1"/>
</dbReference>
<dbReference type="PATRIC" id="fig|1033806.13.peg.1624"/>
<dbReference type="InterPro" id="IPR007301">
    <property type="entry name" value="DoxD"/>
</dbReference>
<keyword evidence="1" id="KW-1133">Transmembrane helix</keyword>
<sequence length="175" mass="19684">MVNTEVDTTLFGTDVSYEIGGRWLAYWTFLLRLMVGWWFFHAGFTKILESGVSYNASWFVAQKGLVLSPIMNLFQSGIPYGIVQFMIPVGETLIGLGLLVGCLVRLASFFGAFLMIFFVTTNRGWGHGFVNSDMMGLLLFVTMIVLAAGRIWGIDAILERTVFVQNNPWMRYLLG</sequence>
<dbReference type="EMBL" id="AFNT02000020">
    <property type="protein sequence ID" value="ERJ06088.1"/>
    <property type="molecule type" value="Genomic_DNA"/>
</dbReference>
<dbReference type="GeneID" id="23800298"/>
<evidence type="ECO:0000259" key="2">
    <source>
        <dbReference type="Pfam" id="PF04173"/>
    </source>
</evidence>
<proteinExistence type="predicted"/>
<name>U2E1A2_9EURY</name>
<keyword evidence="1" id="KW-0812">Transmembrane</keyword>
<dbReference type="PANTHER" id="PTHR33452:SF1">
    <property type="entry name" value="INNER MEMBRANE PROTEIN YPHA-RELATED"/>
    <property type="match status" value="1"/>
</dbReference>
<dbReference type="AlphaFoldDB" id="U2E1A2"/>
<reference evidence="3 4" key="1">
    <citation type="journal article" date="2011" name="J. Bacteriol.">
        <title>Genome sequence of Halorhabdus tiamatea, the first archaeon isolated from a deep-sea anoxic brine lake.</title>
        <authorList>
            <person name="Antunes A."/>
            <person name="Alam I."/>
            <person name="Bajic V.B."/>
            <person name="Stingl U."/>
        </authorList>
    </citation>
    <scope>NUCLEOTIDE SEQUENCE [LARGE SCALE GENOMIC DNA]</scope>
    <source>
        <strain evidence="3 4">SARL4B</strain>
    </source>
</reference>
<dbReference type="Proteomes" id="UP000003861">
    <property type="component" value="Unassembled WGS sequence"/>
</dbReference>
<feature type="transmembrane region" description="Helical" evidence="1">
    <location>
        <begin position="132"/>
        <end position="152"/>
    </location>
</feature>
<gene>
    <name evidence="3" type="primary">doxD1</name>
    <name evidence="3" type="ORF">HLRTI_001851</name>
</gene>
<dbReference type="Pfam" id="PF04173">
    <property type="entry name" value="DoxD"/>
    <property type="match status" value="1"/>
</dbReference>
<feature type="transmembrane region" description="Helical" evidence="1">
    <location>
        <begin position="24"/>
        <end position="44"/>
    </location>
</feature>
<feature type="transmembrane region" description="Helical" evidence="1">
    <location>
        <begin position="93"/>
        <end position="120"/>
    </location>
</feature>
<evidence type="ECO:0000313" key="4">
    <source>
        <dbReference type="Proteomes" id="UP000003861"/>
    </source>
</evidence>
<dbReference type="STRING" id="1033806.HTIA_1144"/>
<dbReference type="InterPro" id="IPR051907">
    <property type="entry name" value="DoxX-like_oxidoreductase"/>
</dbReference>
<organism evidence="3 4">
    <name type="scientific">Halorhabdus tiamatea SARL4B</name>
    <dbReference type="NCBI Taxonomy" id="1033806"/>
    <lineage>
        <taxon>Archaea</taxon>
        <taxon>Methanobacteriati</taxon>
        <taxon>Methanobacteriota</taxon>
        <taxon>Stenosarchaea group</taxon>
        <taxon>Halobacteria</taxon>
        <taxon>Halobacteriales</taxon>
        <taxon>Haloarculaceae</taxon>
        <taxon>Halorhabdus</taxon>
    </lineage>
</organism>
<evidence type="ECO:0000313" key="3">
    <source>
        <dbReference type="EMBL" id="ERJ06088.1"/>
    </source>
</evidence>
<dbReference type="PANTHER" id="PTHR33452">
    <property type="entry name" value="OXIDOREDUCTASE CATD-RELATED"/>
    <property type="match status" value="1"/>
</dbReference>
<evidence type="ECO:0000256" key="1">
    <source>
        <dbReference type="SAM" id="Phobius"/>
    </source>
</evidence>
<feature type="transmembrane region" description="Helical" evidence="1">
    <location>
        <begin position="65"/>
        <end position="87"/>
    </location>
</feature>
<reference evidence="3 4" key="2">
    <citation type="journal article" date="2013" name="PLoS ONE">
        <title>INDIGO - INtegrated Data Warehouse of MIcrobial GenOmes with Examples from the Red Sea Extremophiles.</title>
        <authorList>
            <person name="Alam I."/>
            <person name="Antunes A."/>
            <person name="Kamau A.A."/>
            <person name="Ba Alawi W."/>
            <person name="Kalkatawi M."/>
            <person name="Stingl U."/>
            <person name="Bajic V.B."/>
        </authorList>
    </citation>
    <scope>NUCLEOTIDE SEQUENCE [LARGE SCALE GENOMIC DNA]</scope>
    <source>
        <strain evidence="3 4">SARL4B</strain>
    </source>
</reference>
<protein>
    <submittedName>
        <fullName evidence="3">Terminal quinol oxidase protein</fullName>
    </submittedName>
</protein>
<accession>U2E1A2</accession>
<keyword evidence="1" id="KW-0472">Membrane</keyword>
<dbReference type="eggNOG" id="arCOG02861">
    <property type="taxonomic scope" value="Archaea"/>
</dbReference>